<name>A0A0P6IZI2_9CRUS</name>
<sequence length="70" mass="8097">MDGILHTSRIYVISVCSMRIDLYILYLCDANVLSLPPLYACPFLFFQFSIGGDVDVFTSSYNRRKCLTYR</sequence>
<dbReference type="EMBL" id="GDIQ01002061">
    <property type="protein sequence ID" value="JAN92676.1"/>
    <property type="molecule type" value="Transcribed_RNA"/>
</dbReference>
<proteinExistence type="predicted"/>
<accession>A0A0P6IZI2</accession>
<protein>
    <submittedName>
        <fullName evidence="1">Uncharacterized protein</fullName>
    </submittedName>
</protein>
<evidence type="ECO:0000313" key="1">
    <source>
        <dbReference type="EMBL" id="JAN92676.1"/>
    </source>
</evidence>
<reference evidence="1" key="1">
    <citation type="submission" date="2015-10" db="EMBL/GenBank/DDBJ databases">
        <title>EvidentialGene: Evidence-directed Construction of Complete mRNA Transcriptomes without Genomes.</title>
        <authorList>
            <person name="Gilbert D.G."/>
        </authorList>
    </citation>
    <scope>NUCLEOTIDE SEQUENCE</scope>
</reference>
<organism evidence="1">
    <name type="scientific">Daphnia magna</name>
    <dbReference type="NCBI Taxonomy" id="35525"/>
    <lineage>
        <taxon>Eukaryota</taxon>
        <taxon>Metazoa</taxon>
        <taxon>Ecdysozoa</taxon>
        <taxon>Arthropoda</taxon>
        <taxon>Crustacea</taxon>
        <taxon>Branchiopoda</taxon>
        <taxon>Diplostraca</taxon>
        <taxon>Cladocera</taxon>
        <taxon>Anomopoda</taxon>
        <taxon>Daphniidae</taxon>
        <taxon>Daphnia</taxon>
    </lineage>
</organism>
<dbReference type="AlphaFoldDB" id="A0A0P6IZI2"/>